<keyword evidence="2" id="KW-1185">Reference proteome</keyword>
<gene>
    <name evidence="1" type="ORF">KQX54_008921</name>
</gene>
<sequence>MIGYPCRETASHIKKGSVDKPNKLVSMNGPIHRIKETNTPRHHTDMPLLLLKNNLIGGDRYIGLTLTENLFQTIHDSVLEYI</sequence>
<protein>
    <submittedName>
        <fullName evidence="1">Uncharacterized protein</fullName>
    </submittedName>
</protein>
<comment type="caution">
    <text evidence="1">The sequence shown here is derived from an EMBL/GenBank/DDBJ whole genome shotgun (WGS) entry which is preliminary data.</text>
</comment>
<reference evidence="1 2" key="1">
    <citation type="journal article" date="2021" name="J. Hered.">
        <title>A chromosome-level genome assembly of the parasitoid wasp, Cotesia glomerata (Hymenoptera: Braconidae).</title>
        <authorList>
            <person name="Pinto B.J."/>
            <person name="Weis J.J."/>
            <person name="Gamble T."/>
            <person name="Ode P.J."/>
            <person name="Paul R."/>
            <person name="Zaspel J.M."/>
        </authorList>
    </citation>
    <scope>NUCLEOTIDE SEQUENCE [LARGE SCALE GENOMIC DNA]</scope>
    <source>
        <strain evidence="1">CgM1</strain>
    </source>
</reference>
<evidence type="ECO:0000313" key="1">
    <source>
        <dbReference type="EMBL" id="KAH0560826.1"/>
    </source>
</evidence>
<name>A0AAV7IGZ4_COTGL</name>
<accession>A0AAV7IGZ4</accession>
<evidence type="ECO:0000313" key="2">
    <source>
        <dbReference type="Proteomes" id="UP000826195"/>
    </source>
</evidence>
<organism evidence="1 2">
    <name type="scientific">Cotesia glomerata</name>
    <name type="common">Lepidopteran parasitic wasp</name>
    <name type="synonym">Apanteles glomeratus</name>
    <dbReference type="NCBI Taxonomy" id="32391"/>
    <lineage>
        <taxon>Eukaryota</taxon>
        <taxon>Metazoa</taxon>
        <taxon>Ecdysozoa</taxon>
        <taxon>Arthropoda</taxon>
        <taxon>Hexapoda</taxon>
        <taxon>Insecta</taxon>
        <taxon>Pterygota</taxon>
        <taxon>Neoptera</taxon>
        <taxon>Endopterygota</taxon>
        <taxon>Hymenoptera</taxon>
        <taxon>Apocrita</taxon>
        <taxon>Ichneumonoidea</taxon>
        <taxon>Braconidae</taxon>
        <taxon>Microgastrinae</taxon>
        <taxon>Cotesia</taxon>
    </lineage>
</organism>
<dbReference type="Proteomes" id="UP000826195">
    <property type="component" value="Unassembled WGS sequence"/>
</dbReference>
<proteinExistence type="predicted"/>
<dbReference type="EMBL" id="JAHXZJ010000374">
    <property type="protein sequence ID" value="KAH0560826.1"/>
    <property type="molecule type" value="Genomic_DNA"/>
</dbReference>
<dbReference type="AlphaFoldDB" id="A0AAV7IGZ4"/>